<organism evidence="1 2">
    <name type="scientific">Petralouisia muris</name>
    <dbReference type="NCBI Taxonomy" id="3032872"/>
    <lineage>
        <taxon>Bacteria</taxon>
        <taxon>Bacillati</taxon>
        <taxon>Bacillota</taxon>
        <taxon>Clostridia</taxon>
        <taxon>Lachnospirales</taxon>
        <taxon>Lachnospiraceae</taxon>
        <taxon>Petralouisia</taxon>
    </lineage>
</organism>
<name>A0AC61RZE2_9FIRM</name>
<reference evidence="1" key="1">
    <citation type="submission" date="2019-04" db="EMBL/GenBank/DDBJ databases">
        <title>Microbes associate with the intestines of laboratory mice.</title>
        <authorList>
            <person name="Navarre W."/>
            <person name="Wong E."/>
            <person name="Huang K."/>
            <person name="Tropini C."/>
            <person name="Ng K."/>
            <person name="Yu B."/>
        </authorList>
    </citation>
    <scope>NUCLEOTIDE SEQUENCE</scope>
    <source>
        <strain evidence="1">NM01_1-7b</strain>
    </source>
</reference>
<accession>A0AC61RZE2</accession>
<keyword evidence="2" id="KW-1185">Reference proteome</keyword>
<dbReference type="Proteomes" id="UP000304953">
    <property type="component" value="Unassembled WGS sequence"/>
</dbReference>
<evidence type="ECO:0000313" key="1">
    <source>
        <dbReference type="EMBL" id="TGY97459.1"/>
    </source>
</evidence>
<protein>
    <submittedName>
        <fullName evidence="1">Uncharacterized protein</fullName>
    </submittedName>
</protein>
<dbReference type="EMBL" id="SRYA01000007">
    <property type="protein sequence ID" value="TGY97459.1"/>
    <property type="molecule type" value="Genomic_DNA"/>
</dbReference>
<proteinExistence type="predicted"/>
<evidence type="ECO:0000313" key="2">
    <source>
        <dbReference type="Proteomes" id="UP000304953"/>
    </source>
</evidence>
<comment type="caution">
    <text evidence="1">The sequence shown here is derived from an EMBL/GenBank/DDBJ whole genome shotgun (WGS) entry which is preliminary data.</text>
</comment>
<sequence>MAKRPAFFIRQRKVVSETYSFEWFSGFAVSQKQKSIKSLHNTIMEADGNAKPLEISTKSNEPIGIKLSAFHLKLNSYALENIFQSAKVFENGGPYLDLLDVLPKEAKRDERLHNSGNLIAFHYQNEDFPLTPKTVFYDFIYITSVKKSFTADEISAISNYNYFTDIEFNPTKSINTQARAVAIIKLILDEYGYLPDFQKKDFIQYHKEHIVYN</sequence>
<gene>
    <name evidence="1" type="ORF">E5329_04780</name>
</gene>